<dbReference type="GO" id="GO:0005737">
    <property type="term" value="C:cytoplasm"/>
    <property type="evidence" value="ECO:0007669"/>
    <property type="project" value="TreeGrafter"/>
</dbReference>
<dbReference type="Proteomes" id="UP001285908">
    <property type="component" value="Unassembled WGS sequence"/>
</dbReference>
<name>A0AAJ0IHA4_9PEZI</name>
<gene>
    <name evidence="3" type="ORF">B0T23DRAFT_282139</name>
</gene>
<dbReference type="Gene3D" id="1.25.40.20">
    <property type="entry name" value="Ankyrin repeat-containing domain"/>
    <property type="match status" value="1"/>
</dbReference>
<organism evidence="3 4">
    <name type="scientific">Neurospora hispaniola</name>
    <dbReference type="NCBI Taxonomy" id="588809"/>
    <lineage>
        <taxon>Eukaryota</taxon>
        <taxon>Fungi</taxon>
        <taxon>Dikarya</taxon>
        <taxon>Ascomycota</taxon>
        <taxon>Pezizomycotina</taxon>
        <taxon>Sordariomycetes</taxon>
        <taxon>Sordariomycetidae</taxon>
        <taxon>Sordariales</taxon>
        <taxon>Sordariaceae</taxon>
        <taxon>Neurospora</taxon>
    </lineage>
</organism>
<keyword evidence="1" id="KW-0677">Repeat</keyword>
<accession>A0AAJ0IHA4</accession>
<keyword evidence="2" id="KW-0040">ANK repeat</keyword>
<dbReference type="PANTHER" id="PTHR24198">
    <property type="entry name" value="ANKYRIN REPEAT AND PROTEIN KINASE DOMAIN-CONTAINING PROTEIN"/>
    <property type="match status" value="1"/>
</dbReference>
<evidence type="ECO:0000256" key="1">
    <source>
        <dbReference type="ARBA" id="ARBA00022737"/>
    </source>
</evidence>
<evidence type="ECO:0000313" key="4">
    <source>
        <dbReference type="Proteomes" id="UP001285908"/>
    </source>
</evidence>
<dbReference type="InterPro" id="IPR036770">
    <property type="entry name" value="Ankyrin_rpt-contain_sf"/>
</dbReference>
<feature type="non-terminal residue" evidence="3">
    <location>
        <position position="474"/>
    </location>
</feature>
<proteinExistence type="predicted"/>
<dbReference type="GeneID" id="87871862"/>
<sequence>MDTNIPSTAQGNSYLPPEVHLIISEILKDHGQWNTLAVLSRSSHRLRSIYEPRLYSTTKHANNPYCYPYKLWRKDLASCSNNLLKALMWGIVNESMPVLAQAKAYGADINALVEYNNCCNFNEPRRHGRGTILQHAIERGCARSVVWLIQEGAVIKTPGQAAVDMCDCEDRSRRNGGPKHQCSTLHLALCKGHLEIAKLIMHHFGPAALKESQRIDGCLILQTAMHTADAKKEIKFLFAMLEYPSVRDLVNMVDPHTQQTVLEEALLRAAYSGRKFLRPIIKTLVRQGGASLDPYPAGSHHAGQSPLLHVLIESGFYEAIHLLRLGCDPDGKPTTTVSLDQGWLTPLHYLIRHEGAVRGEDPEWMMGRGVSLGFRRRSERVLQVIKALVGSGASLMIKAFTDSDATPLENAISHGAPFLSLPRRVATYKLLRLLLRNVKEGKITQTAREEAELCLGRIKEDLRAEHALYDLSDE</sequence>
<comment type="caution">
    <text evidence="3">The sequence shown here is derived from an EMBL/GenBank/DDBJ whole genome shotgun (WGS) entry which is preliminary data.</text>
</comment>
<evidence type="ECO:0000313" key="3">
    <source>
        <dbReference type="EMBL" id="KAK3500342.1"/>
    </source>
</evidence>
<dbReference type="AlphaFoldDB" id="A0AAJ0IHA4"/>
<dbReference type="InterPro" id="IPR002110">
    <property type="entry name" value="Ankyrin_rpt"/>
</dbReference>
<evidence type="ECO:0000256" key="2">
    <source>
        <dbReference type="ARBA" id="ARBA00023043"/>
    </source>
</evidence>
<dbReference type="PANTHER" id="PTHR24198:SF165">
    <property type="entry name" value="ANKYRIN REPEAT-CONTAINING PROTEIN-RELATED"/>
    <property type="match status" value="1"/>
</dbReference>
<reference evidence="3 4" key="1">
    <citation type="journal article" date="2023" name="Mol. Phylogenet. Evol.">
        <title>Genome-scale phylogeny and comparative genomics of the fungal order Sordariales.</title>
        <authorList>
            <person name="Hensen N."/>
            <person name="Bonometti L."/>
            <person name="Westerberg I."/>
            <person name="Brannstrom I.O."/>
            <person name="Guillou S."/>
            <person name="Cros-Aarteil S."/>
            <person name="Calhoun S."/>
            <person name="Haridas S."/>
            <person name="Kuo A."/>
            <person name="Mondo S."/>
            <person name="Pangilinan J."/>
            <person name="Riley R."/>
            <person name="LaButti K."/>
            <person name="Andreopoulos B."/>
            <person name="Lipzen A."/>
            <person name="Chen C."/>
            <person name="Yan M."/>
            <person name="Daum C."/>
            <person name="Ng V."/>
            <person name="Clum A."/>
            <person name="Steindorff A."/>
            <person name="Ohm R.A."/>
            <person name="Martin F."/>
            <person name="Silar P."/>
            <person name="Natvig D.O."/>
            <person name="Lalanne C."/>
            <person name="Gautier V."/>
            <person name="Ament-Velasquez S.L."/>
            <person name="Kruys A."/>
            <person name="Hutchinson M.I."/>
            <person name="Powell A.J."/>
            <person name="Barry K."/>
            <person name="Miller A.N."/>
            <person name="Grigoriev I.V."/>
            <person name="Debuchy R."/>
            <person name="Gladieux P."/>
            <person name="Hiltunen Thoren M."/>
            <person name="Johannesson H."/>
        </authorList>
    </citation>
    <scope>NUCLEOTIDE SEQUENCE [LARGE SCALE GENOMIC DNA]</scope>
    <source>
        <strain evidence="3 4">FGSC 10403</strain>
    </source>
</reference>
<keyword evidence="4" id="KW-1185">Reference proteome</keyword>
<dbReference type="SUPFAM" id="SSF48403">
    <property type="entry name" value="Ankyrin repeat"/>
    <property type="match status" value="1"/>
</dbReference>
<protein>
    <recommendedName>
        <fullName evidence="5">Ankyrin</fullName>
    </recommendedName>
</protein>
<evidence type="ECO:0008006" key="5">
    <source>
        <dbReference type="Google" id="ProtNLM"/>
    </source>
</evidence>
<dbReference type="SMART" id="SM00248">
    <property type="entry name" value="ANK"/>
    <property type="match status" value="4"/>
</dbReference>
<dbReference type="EMBL" id="JAULSX010000001">
    <property type="protein sequence ID" value="KAK3500342.1"/>
    <property type="molecule type" value="Genomic_DNA"/>
</dbReference>
<dbReference type="RefSeq" id="XP_062697975.1">
    <property type="nucleotide sequence ID" value="XM_062834240.1"/>
</dbReference>